<gene>
    <name evidence="1" type="ORF">JI435_414170</name>
</gene>
<proteinExistence type="predicted"/>
<reference evidence="2" key="1">
    <citation type="journal article" date="2021" name="BMC Genomics">
        <title>Chromosome-level genome assembly and manually-curated proteome of model necrotroph Parastagonospora nodorum Sn15 reveals a genome-wide trove of candidate effector homologs, and redundancy of virulence-related functions within an accessory chromosome.</title>
        <authorList>
            <person name="Bertazzoni S."/>
            <person name="Jones D.A.B."/>
            <person name="Phan H.T."/>
            <person name="Tan K.-C."/>
            <person name="Hane J.K."/>
        </authorList>
    </citation>
    <scope>NUCLEOTIDE SEQUENCE [LARGE SCALE GENOMIC DNA]</scope>
    <source>
        <strain evidence="2">SN15 / ATCC MYA-4574 / FGSC 10173)</strain>
    </source>
</reference>
<sequence>MCVALMCHNTCNYVRNRQHNHFPYATERLGVIAAPCQGRRASRCSQSWDSSGMICERRICLRGLSLELQSRHCTQDSRLSKVFCWTCRDAVWSFGLGSAL</sequence>
<dbReference type="AlphaFoldDB" id="A0A7U2F933"/>
<name>A0A7U2F933_PHANO</name>
<dbReference type="VEuPathDB" id="FungiDB:JI435_414170"/>
<evidence type="ECO:0000313" key="1">
    <source>
        <dbReference type="EMBL" id="QRC99873.1"/>
    </source>
</evidence>
<dbReference type="EMBL" id="CP069032">
    <property type="protein sequence ID" value="QRC99873.1"/>
    <property type="molecule type" value="Genomic_DNA"/>
</dbReference>
<evidence type="ECO:0000313" key="2">
    <source>
        <dbReference type="Proteomes" id="UP000663193"/>
    </source>
</evidence>
<protein>
    <submittedName>
        <fullName evidence="1">Uncharacterized protein</fullName>
    </submittedName>
</protein>
<accession>A0A7U2F933</accession>
<keyword evidence="2" id="KW-1185">Reference proteome</keyword>
<organism evidence="1 2">
    <name type="scientific">Phaeosphaeria nodorum (strain SN15 / ATCC MYA-4574 / FGSC 10173)</name>
    <name type="common">Glume blotch fungus</name>
    <name type="synonym">Parastagonospora nodorum</name>
    <dbReference type="NCBI Taxonomy" id="321614"/>
    <lineage>
        <taxon>Eukaryota</taxon>
        <taxon>Fungi</taxon>
        <taxon>Dikarya</taxon>
        <taxon>Ascomycota</taxon>
        <taxon>Pezizomycotina</taxon>
        <taxon>Dothideomycetes</taxon>
        <taxon>Pleosporomycetidae</taxon>
        <taxon>Pleosporales</taxon>
        <taxon>Pleosporineae</taxon>
        <taxon>Phaeosphaeriaceae</taxon>
        <taxon>Parastagonospora</taxon>
    </lineage>
</organism>
<dbReference type="Proteomes" id="UP000663193">
    <property type="component" value="Chromosome 10"/>
</dbReference>